<dbReference type="RefSeq" id="WP_302039909.1">
    <property type="nucleotide sequence ID" value="NZ_JAUKPO010000016.1"/>
</dbReference>
<evidence type="ECO:0000259" key="3">
    <source>
        <dbReference type="Pfam" id="PF01261"/>
    </source>
</evidence>
<accession>A0ABT8RD02</accession>
<protein>
    <submittedName>
        <fullName evidence="4">TIM barrel protein</fullName>
    </submittedName>
</protein>
<feature type="signal peptide" evidence="2">
    <location>
        <begin position="1"/>
        <end position="30"/>
    </location>
</feature>
<reference evidence="4" key="1">
    <citation type="submission" date="2023-07" db="EMBL/GenBank/DDBJ databases">
        <title>The genome sequence of Rhodocytophaga aerolata KACC 12507.</title>
        <authorList>
            <person name="Zhang X."/>
        </authorList>
    </citation>
    <scope>NUCLEOTIDE SEQUENCE</scope>
    <source>
        <strain evidence="4">KACC 12507</strain>
    </source>
</reference>
<feature type="domain" description="Xylose isomerase-like TIM barrel" evidence="3">
    <location>
        <begin position="72"/>
        <end position="298"/>
    </location>
</feature>
<evidence type="ECO:0000256" key="1">
    <source>
        <dbReference type="ARBA" id="ARBA00023235"/>
    </source>
</evidence>
<dbReference type="InterPro" id="IPR013022">
    <property type="entry name" value="Xyl_isomerase-like_TIM-brl"/>
</dbReference>
<dbReference type="Gene3D" id="3.20.20.150">
    <property type="entry name" value="Divalent-metal-dependent TIM barrel enzymes"/>
    <property type="match status" value="1"/>
</dbReference>
<organism evidence="4 5">
    <name type="scientific">Rhodocytophaga aerolata</name>
    <dbReference type="NCBI Taxonomy" id="455078"/>
    <lineage>
        <taxon>Bacteria</taxon>
        <taxon>Pseudomonadati</taxon>
        <taxon>Bacteroidota</taxon>
        <taxon>Cytophagia</taxon>
        <taxon>Cytophagales</taxon>
        <taxon>Rhodocytophagaceae</taxon>
        <taxon>Rhodocytophaga</taxon>
    </lineage>
</organism>
<dbReference type="PANTHER" id="PTHR43489">
    <property type="entry name" value="ISOMERASE"/>
    <property type="match status" value="1"/>
</dbReference>
<dbReference type="InterPro" id="IPR050417">
    <property type="entry name" value="Sugar_Epim/Isomerase"/>
</dbReference>
<dbReference type="Pfam" id="PF01261">
    <property type="entry name" value="AP_endonuc_2"/>
    <property type="match status" value="1"/>
</dbReference>
<evidence type="ECO:0000313" key="5">
    <source>
        <dbReference type="Proteomes" id="UP001168528"/>
    </source>
</evidence>
<dbReference type="Proteomes" id="UP001168528">
    <property type="component" value="Unassembled WGS sequence"/>
</dbReference>
<dbReference type="PIRSF" id="PIRSF006241">
    <property type="entry name" value="HyI"/>
    <property type="match status" value="1"/>
</dbReference>
<dbReference type="EMBL" id="JAUKPO010000016">
    <property type="protein sequence ID" value="MDO1449108.1"/>
    <property type="molecule type" value="Genomic_DNA"/>
</dbReference>
<sequence>MKRRDFFVKSSLAAGTAALTGLSTSSTVLAQSKPGTKAPAADPKNKFKLNYAPHFGMFENSAGKDLIDQLKFMADNGFMALEDNGLMGRPVEMQTKIGETLAKLGMTMGVFVVDKGGNSQNSLAAGKQEYIDIFLNGCKRAVETAKRVNAKWMTVVPGDYERNLPIGIQTAHVVEALRRGAEILEPHGLTMVLEPLSDTPNLFLRYSDQTFLICKAVNSPACKILFDIYHMQKNEGRLIYNMTHTWDEIAYIQIGDEPGRKEPTTGEINYKNVFEFIHKKGFKGVMGMEHGNFKPGKEGELALIEAYRQVDSFKV</sequence>
<comment type="caution">
    <text evidence="4">The sequence shown here is derived from an EMBL/GenBank/DDBJ whole genome shotgun (WGS) entry which is preliminary data.</text>
</comment>
<keyword evidence="2" id="KW-0732">Signal</keyword>
<evidence type="ECO:0000256" key="2">
    <source>
        <dbReference type="SAM" id="SignalP"/>
    </source>
</evidence>
<keyword evidence="1" id="KW-0413">Isomerase</keyword>
<name>A0ABT8RD02_9BACT</name>
<gene>
    <name evidence="4" type="ORF">Q0590_22720</name>
</gene>
<dbReference type="SUPFAM" id="SSF51658">
    <property type="entry name" value="Xylose isomerase-like"/>
    <property type="match status" value="1"/>
</dbReference>
<dbReference type="InterPro" id="IPR036237">
    <property type="entry name" value="Xyl_isomerase-like_sf"/>
</dbReference>
<evidence type="ECO:0000313" key="4">
    <source>
        <dbReference type="EMBL" id="MDO1449108.1"/>
    </source>
</evidence>
<feature type="chain" id="PRO_5046705857" evidence="2">
    <location>
        <begin position="31"/>
        <end position="315"/>
    </location>
</feature>
<proteinExistence type="predicted"/>
<dbReference type="InterPro" id="IPR026040">
    <property type="entry name" value="HyI-like"/>
</dbReference>
<keyword evidence="5" id="KW-1185">Reference proteome</keyword>